<feature type="non-terminal residue" evidence="9">
    <location>
        <position position="1"/>
    </location>
</feature>
<evidence type="ECO:0000256" key="1">
    <source>
        <dbReference type="ARBA" id="ARBA00004245"/>
    </source>
</evidence>
<dbReference type="InterPro" id="IPR036961">
    <property type="entry name" value="Kinesin_motor_dom_sf"/>
</dbReference>
<comment type="caution">
    <text evidence="7">Lacks conserved residue(s) required for the propagation of feature annotation.</text>
</comment>
<protein>
    <submittedName>
        <fullName evidence="9">CTK2 protein</fullName>
    </submittedName>
</protein>
<dbReference type="AlphaFoldDB" id="A0A7L0XXX9"/>
<keyword evidence="10" id="KW-1185">Reference proteome</keyword>
<dbReference type="PANTHER" id="PTHR47972">
    <property type="entry name" value="KINESIN-LIKE PROTEIN KLP-3"/>
    <property type="match status" value="1"/>
</dbReference>
<dbReference type="InterPro" id="IPR027417">
    <property type="entry name" value="P-loop_NTPase"/>
</dbReference>
<dbReference type="PROSITE" id="PS50067">
    <property type="entry name" value="KINESIN_MOTOR_2"/>
    <property type="match status" value="1"/>
</dbReference>
<comment type="subcellular location">
    <subcellularLocation>
        <location evidence="1">Cytoplasm</location>
        <location evidence="1">Cytoskeleton</location>
    </subcellularLocation>
</comment>
<dbReference type="Proteomes" id="UP000537779">
    <property type="component" value="Unassembled WGS sequence"/>
</dbReference>
<gene>
    <name evidence="9" type="primary">Ctk2_1</name>
    <name evidence="9" type="ORF">TYRSAV_R02888</name>
</gene>
<dbReference type="SUPFAM" id="SSF52540">
    <property type="entry name" value="P-loop containing nucleoside triphosphate hydrolases"/>
    <property type="match status" value="1"/>
</dbReference>
<dbReference type="InterPro" id="IPR027640">
    <property type="entry name" value="Kinesin-like_fam"/>
</dbReference>
<dbReference type="GO" id="GO:0005524">
    <property type="term" value="F:ATP binding"/>
    <property type="evidence" value="ECO:0007669"/>
    <property type="project" value="UniProtKB-KW"/>
</dbReference>
<name>A0A7L0XXX9_TYRSA</name>
<dbReference type="GO" id="GO:0003777">
    <property type="term" value="F:microtubule motor activity"/>
    <property type="evidence" value="ECO:0007669"/>
    <property type="project" value="InterPro"/>
</dbReference>
<keyword evidence="2" id="KW-0493">Microtubule</keyword>
<dbReference type="EMBL" id="VXAW01012871">
    <property type="protein sequence ID" value="NXM09042.1"/>
    <property type="molecule type" value="Genomic_DNA"/>
</dbReference>
<keyword evidence="5" id="KW-0505">Motor protein</keyword>
<feature type="domain" description="Kinesin motor" evidence="8">
    <location>
        <begin position="3"/>
        <end position="92"/>
    </location>
</feature>
<dbReference type="GO" id="GO:0005874">
    <property type="term" value="C:microtubule"/>
    <property type="evidence" value="ECO:0007669"/>
    <property type="project" value="UniProtKB-KW"/>
</dbReference>
<keyword evidence="6" id="KW-0963">Cytoplasm</keyword>
<sequence>QGNIRVFCRVRPVLLEESEWQQGLQHLRFSPQDPKVLVLTRPDESHMGREQRPELLYDFTFDRVFPPGASQQEIFQEVQLLVQVPPNPLPPA</sequence>
<dbReference type="GO" id="GO:0007018">
    <property type="term" value="P:microtubule-based movement"/>
    <property type="evidence" value="ECO:0007669"/>
    <property type="project" value="InterPro"/>
</dbReference>
<evidence type="ECO:0000256" key="5">
    <source>
        <dbReference type="ARBA" id="ARBA00023175"/>
    </source>
</evidence>
<dbReference type="InterPro" id="IPR031852">
    <property type="entry name" value="Vik1/Cik1_MT-bd"/>
</dbReference>
<evidence type="ECO:0000256" key="2">
    <source>
        <dbReference type="ARBA" id="ARBA00022701"/>
    </source>
</evidence>
<dbReference type="PANTHER" id="PTHR47972:SF45">
    <property type="entry name" value="PROTEIN CLARET SEGREGATIONAL"/>
    <property type="match status" value="1"/>
</dbReference>
<evidence type="ECO:0000256" key="3">
    <source>
        <dbReference type="ARBA" id="ARBA00022741"/>
    </source>
</evidence>
<dbReference type="GO" id="GO:0008017">
    <property type="term" value="F:microtubule binding"/>
    <property type="evidence" value="ECO:0007669"/>
    <property type="project" value="InterPro"/>
</dbReference>
<keyword evidence="6" id="KW-0206">Cytoskeleton</keyword>
<evidence type="ECO:0000313" key="9">
    <source>
        <dbReference type="EMBL" id="NXM09042.1"/>
    </source>
</evidence>
<evidence type="ECO:0000256" key="6">
    <source>
        <dbReference type="ARBA" id="ARBA00023212"/>
    </source>
</evidence>
<comment type="similarity">
    <text evidence="7">Belongs to the TRAFAC class myosin-kinesin ATPase superfamily. Kinesin family.</text>
</comment>
<evidence type="ECO:0000256" key="4">
    <source>
        <dbReference type="ARBA" id="ARBA00022840"/>
    </source>
</evidence>
<organism evidence="9 10">
    <name type="scientific">Tyrannus savana</name>
    <name type="common">Fork-tailed flycatcher</name>
    <name type="synonym">Muscivora tyrannus</name>
    <dbReference type="NCBI Taxonomy" id="137541"/>
    <lineage>
        <taxon>Eukaryota</taxon>
        <taxon>Metazoa</taxon>
        <taxon>Chordata</taxon>
        <taxon>Craniata</taxon>
        <taxon>Vertebrata</taxon>
        <taxon>Euteleostomi</taxon>
        <taxon>Archelosauria</taxon>
        <taxon>Archosauria</taxon>
        <taxon>Dinosauria</taxon>
        <taxon>Saurischia</taxon>
        <taxon>Theropoda</taxon>
        <taxon>Coelurosauria</taxon>
        <taxon>Aves</taxon>
        <taxon>Neognathae</taxon>
        <taxon>Neoaves</taxon>
        <taxon>Telluraves</taxon>
        <taxon>Australaves</taxon>
        <taxon>Passeriformes</taxon>
        <taxon>Tyrannidae</taxon>
        <taxon>Tyrannus</taxon>
    </lineage>
</organism>
<proteinExistence type="inferred from homology"/>
<feature type="non-terminal residue" evidence="9">
    <location>
        <position position="92"/>
    </location>
</feature>
<evidence type="ECO:0000259" key="8">
    <source>
        <dbReference type="PROSITE" id="PS50067"/>
    </source>
</evidence>
<comment type="caution">
    <text evidence="9">The sequence shown here is derived from an EMBL/GenBank/DDBJ whole genome shotgun (WGS) entry which is preliminary data.</text>
</comment>
<evidence type="ECO:0000256" key="7">
    <source>
        <dbReference type="PROSITE-ProRule" id="PRU00283"/>
    </source>
</evidence>
<dbReference type="Pfam" id="PF16796">
    <property type="entry name" value="Microtub_bd"/>
    <property type="match status" value="1"/>
</dbReference>
<reference evidence="9 10" key="1">
    <citation type="submission" date="2019-09" db="EMBL/GenBank/DDBJ databases">
        <title>Bird 10,000 Genomes (B10K) Project - Family phase.</title>
        <authorList>
            <person name="Zhang G."/>
        </authorList>
    </citation>
    <scope>NUCLEOTIDE SEQUENCE [LARGE SCALE GENOMIC DNA]</scope>
    <source>
        <strain evidence="9">B10K-DU-001-37</strain>
        <tissue evidence="9">Muscle</tissue>
    </source>
</reference>
<evidence type="ECO:0000313" key="10">
    <source>
        <dbReference type="Proteomes" id="UP000537779"/>
    </source>
</evidence>
<dbReference type="InterPro" id="IPR001752">
    <property type="entry name" value="Kinesin_motor_dom"/>
</dbReference>
<keyword evidence="4" id="KW-0067">ATP-binding</keyword>
<keyword evidence="3" id="KW-0547">Nucleotide-binding</keyword>
<dbReference type="Gene3D" id="3.40.850.10">
    <property type="entry name" value="Kinesin motor domain"/>
    <property type="match status" value="1"/>
</dbReference>
<accession>A0A7L0XXX9</accession>